<keyword evidence="5 13" id="KW-1003">Cell membrane</keyword>
<dbReference type="RefSeq" id="WP_200236632.1">
    <property type="nucleotide sequence ID" value="NZ_JAENGP010000010.1"/>
</dbReference>
<keyword evidence="11 13" id="KW-1006">Bacterial flagellum protein export</keyword>
<dbReference type="Gene3D" id="3.40.1690.10">
    <property type="entry name" value="secretion proteins EscU"/>
    <property type="match status" value="1"/>
</dbReference>
<protein>
    <recommendedName>
        <fullName evidence="3 13">Flagellar biosynthetic protein FlhB</fullName>
    </recommendedName>
</protein>
<evidence type="ECO:0000313" key="15">
    <source>
        <dbReference type="EMBL" id="MBK1781535.1"/>
    </source>
</evidence>
<evidence type="ECO:0000256" key="7">
    <source>
        <dbReference type="ARBA" id="ARBA00022795"/>
    </source>
</evidence>
<dbReference type="NCBIfam" id="TIGR00328">
    <property type="entry name" value="flhB"/>
    <property type="match status" value="1"/>
</dbReference>
<keyword evidence="8 13" id="KW-0653">Protein transport</keyword>
<sequence>MAEDSDLEKTEAASPQRLTKAREEGQVARSRELNTCLILLAGAMTLWASGGFLYDRLVYVMRTTMHFDWEPKSAVESLAPGMLDNFLHVLVGLSPLFVILIVIAIGSSVALGGLVFSSKALAPNFGRMNLFKGLGRMVSASTWVELLKTLLKAAVIGGVGVMVIKSYLPQMLALSHLSLPRALALGMEMVMFCCASIIASLLLIALIDVPWQLFSHAKKMRMSKEEVKREHKENEGDPHLKGRIRQQQREMARNRMMSSIPDADVVVTNPTHYAVALKYEPEGDRAPLVIAKGTGEIARKIREIAAEHHVAQLEAPALARALYANVELDQPIPEALFSAVAQVLAWVYQVQQYQQGMAEEPGQPVNLLVPPELDPQSREAQGPAPEPVP</sequence>
<evidence type="ECO:0000256" key="14">
    <source>
        <dbReference type="SAM" id="MobiDB-lite"/>
    </source>
</evidence>
<feature type="transmembrane region" description="Helical" evidence="13">
    <location>
        <begin position="86"/>
        <end position="116"/>
    </location>
</feature>
<evidence type="ECO:0000256" key="9">
    <source>
        <dbReference type="ARBA" id="ARBA00022989"/>
    </source>
</evidence>
<keyword evidence="10 13" id="KW-0472">Membrane</keyword>
<feature type="transmembrane region" description="Helical" evidence="13">
    <location>
        <begin position="189"/>
        <end position="214"/>
    </location>
</feature>
<keyword evidence="7 13" id="KW-1005">Bacterial flagellum biogenesis</keyword>
<dbReference type="SUPFAM" id="SSF160544">
    <property type="entry name" value="EscU C-terminal domain-like"/>
    <property type="match status" value="1"/>
</dbReference>
<dbReference type="PANTHER" id="PTHR30531">
    <property type="entry name" value="FLAGELLAR BIOSYNTHETIC PROTEIN FLHB"/>
    <property type="match status" value="1"/>
</dbReference>
<dbReference type="Pfam" id="PF01312">
    <property type="entry name" value="Bac_export_2"/>
    <property type="match status" value="1"/>
</dbReference>
<feature type="transmembrane region" description="Helical" evidence="13">
    <location>
        <begin position="36"/>
        <end position="54"/>
    </location>
</feature>
<organism evidence="15 16">
    <name type="scientific">Advenella mandrilli</name>
    <dbReference type="NCBI Taxonomy" id="2800330"/>
    <lineage>
        <taxon>Bacteria</taxon>
        <taxon>Pseudomonadati</taxon>
        <taxon>Pseudomonadota</taxon>
        <taxon>Betaproteobacteria</taxon>
        <taxon>Burkholderiales</taxon>
        <taxon>Alcaligenaceae</taxon>
    </lineage>
</organism>
<evidence type="ECO:0000256" key="3">
    <source>
        <dbReference type="ARBA" id="ARBA00021622"/>
    </source>
</evidence>
<feature type="transmembrane region" description="Helical" evidence="13">
    <location>
        <begin position="150"/>
        <end position="169"/>
    </location>
</feature>
<keyword evidence="15" id="KW-0282">Flagellum</keyword>
<name>A0ABS1EEH5_9BURK</name>
<dbReference type="PANTHER" id="PTHR30531:SF12">
    <property type="entry name" value="FLAGELLAR BIOSYNTHETIC PROTEIN FLHB"/>
    <property type="match status" value="1"/>
</dbReference>
<dbReference type="InterPro" id="IPR029025">
    <property type="entry name" value="T3SS_substrate_exporter_C"/>
</dbReference>
<proteinExistence type="inferred from homology"/>
<feature type="region of interest" description="Disordered" evidence="14">
    <location>
        <begin position="225"/>
        <end position="247"/>
    </location>
</feature>
<keyword evidence="15" id="KW-0966">Cell projection</keyword>
<evidence type="ECO:0000256" key="11">
    <source>
        <dbReference type="ARBA" id="ARBA00023225"/>
    </source>
</evidence>
<keyword evidence="4 13" id="KW-0813">Transport</keyword>
<evidence type="ECO:0000256" key="10">
    <source>
        <dbReference type="ARBA" id="ARBA00023136"/>
    </source>
</evidence>
<dbReference type="InterPro" id="IPR006135">
    <property type="entry name" value="T3SS_substrate_exporter"/>
</dbReference>
<evidence type="ECO:0000256" key="6">
    <source>
        <dbReference type="ARBA" id="ARBA00022692"/>
    </source>
</evidence>
<feature type="compositionally biased region" description="Basic and acidic residues" evidence="14">
    <location>
        <begin position="225"/>
        <end position="240"/>
    </location>
</feature>
<keyword evidence="16" id="KW-1185">Reference proteome</keyword>
<evidence type="ECO:0000256" key="5">
    <source>
        <dbReference type="ARBA" id="ARBA00022475"/>
    </source>
</evidence>
<comment type="similarity">
    <text evidence="2 13">Belongs to the type III secretion exporter family.</text>
</comment>
<keyword evidence="9 13" id="KW-1133">Transmembrane helix</keyword>
<evidence type="ECO:0000313" key="16">
    <source>
        <dbReference type="Proteomes" id="UP000635316"/>
    </source>
</evidence>
<accession>A0ABS1EEH5</accession>
<evidence type="ECO:0000256" key="4">
    <source>
        <dbReference type="ARBA" id="ARBA00022448"/>
    </source>
</evidence>
<feature type="region of interest" description="Disordered" evidence="14">
    <location>
        <begin position="361"/>
        <end position="389"/>
    </location>
</feature>
<keyword evidence="6 13" id="KW-0812">Transmembrane</keyword>
<evidence type="ECO:0000256" key="2">
    <source>
        <dbReference type="ARBA" id="ARBA00010690"/>
    </source>
</evidence>
<evidence type="ECO:0000256" key="8">
    <source>
        <dbReference type="ARBA" id="ARBA00022927"/>
    </source>
</evidence>
<keyword evidence="15" id="KW-0969">Cilium</keyword>
<evidence type="ECO:0000256" key="1">
    <source>
        <dbReference type="ARBA" id="ARBA00004651"/>
    </source>
</evidence>
<dbReference type="PRINTS" id="PR00950">
    <property type="entry name" value="TYPE3IMSPROT"/>
</dbReference>
<reference evidence="15 16" key="1">
    <citation type="submission" date="2020-12" db="EMBL/GenBank/DDBJ databases">
        <authorList>
            <person name="Lu T."/>
            <person name="Wang Q."/>
            <person name="Han X."/>
        </authorList>
    </citation>
    <scope>NUCLEOTIDE SEQUENCE [LARGE SCALE GENOMIC DNA]</scope>
    <source>
        <strain evidence="15 16">WQ 585</strain>
    </source>
</reference>
<dbReference type="Proteomes" id="UP000635316">
    <property type="component" value="Unassembled WGS sequence"/>
</dbReference>
<comment type="caution">
    <text evidence="15">The sequence shown here is derived from an EMBL/GenBank/DDBJ whole genome shotgun (WGS) entry which is preliminary data.</text>
</comment>
<evidence type="ECO:0000256" key="13">
    <source>
        <dbReference type="RuleBase" id="RU364091"/>
    </source>
</evidence>
<dbReference type="EMBL" id="JAENGP010000010">
    <property type="protein sequence ID" value="MBK1781535.1"/>
    <property type="molecule type" value="Genomic_DNA"/>
</dbReference>
<gene>
    <name evidence="13 15" type="primary">flhB</name>
    <name evidence="15" type="ORF">JHL22_09915</name>
</gene>
<comment type="subcellular location">
    <subcellularLocation>
        <location evidence="1">Cell membrane</location>
        <topology evidence="1">Multi-pass membrane protein</topology>
    </subcellularLocation>
</comment>
<comment type="function">
    <text evidence="12 13">Required for formation of the rod structure in the basal body of the flagellar apparatus. Together with FliI and FliH, may constitute the export apparatus of flagellin.</text>
</comment>
<feature type="region of interest" description="Disordered" evidence="14">
    <location>
        <begin position="1"/>
        <end position="25"/>
    </location>
</feature>
<evidence type="ECO:0000256" key="12">
    <source>
        <dbReference type="ARBA" id="ARBA00025078"/>
    </source>
</evidence>
<dbReference type="InterPro" id="IPR006136">
    <property type="entry name" value="FlhB"/>
</dbReference>